<dbReference type="Pfam" id="PF00742">
    <property type="entry name" value="Homoserine_dh"/>
    <property type="match status" value="1"/>
</dbReference>
<evidence type="ECO:0000313" key="30">
    <source>
        <dbReference type="EMBL" id="CAE2231283.1"/>
    </source>
</evidence>
<dbReference type="GO" id="GO:0009086">
    <property type="term" value="P:methionine biosynthetic process"/>
    <property type="evidence" value="ECO:0007669"/>
    <property type="project" value="UniProtKB-KW"/>
</dbReference>
<evidence type="ECO:0000256" key="11">
    <source>
        <dbReference type="ARBA" id="ARBA00022723"/>
    </source>
</evidence>
<dbReference type="GO" id="GO:0004072">
    <property type="term" value="F:aspartate kinase activity"/>
    <property type="evidence" value="ECO:0007669"/>
    <property type="project" value="UniProtKB-EC"/>
</dbReference>
<evidence type="ECO:0000259" key="26">
    <source>
        <dbReference type="Pfam" id="PF00742"/>
    </source>
</evidence>
<evidence type="ECO:0000256" key="6">
    <source>
        <dbReference type="ARBA" id="ARBA00007952"/>
    </source>
</evidence>
<evidence type="ECO:0000256" key="15">
    <source>
        <dbReference type="ARBA" id="ARBA00022857"/>
    </source>
</evidence>
<dbReference type="InterPro" id="IPR001341">
    <property type="entry name" value="Asp_kinase"/>
</dbReference>
<comment type="pathway">
    <text evidence="4">Amino-acid biosynthesis; L-methionine biosynthesis via de novo pathway; L-homoserine from L-aspartate: step 3/3.</text>
</comment>
<dbReference type="GO" id="GO:0050661">
    <property type="term" value="F:NADP binding"/>
    <property type="evidence" value="ECO:0007669"/>
    <property type="project" value="InterPro"/>
</dbReference>
<keyword evidence="15" id="KW-0521">NADP</keyword>
<dbReference type="SUPFAM" id="SSF55021">
    <property type="entry name" value="ACT-like"/>
    <property type="match status" value="2"/>
</dbReference>
<keyword evidence="18" id="KW-0915">Sodium</keyword>
<evidence type="ECO:0000256" key="14">
    <source>
        <dbReference type="ARBA" id="ARBA00022840"/>
    </source>
</evidence>
<evidence type="ECO:0000256" key="13">
    <source>
        <dbReference type="ARBA" id="ARBA00022777"/>
    </source>
</evidence>
<dbReference type="UniPathway" id="UPA00051">
    <property type="reaction ID" value="UER00465"/>
</dbReference>
<dbReference type="Gene3D" id="3.30.360.10">
    <property type="entry name" value="Dihydrodipicolinate Reductase, domain 2"/>
    <property type="match status" value="1"/>
</dbReference>
<evidence type="ECO:0000256" key="16">
    <source>
        <dbReference type="ARBA" id="ARBA00023002"/>
    </source>
</evidence>
<feature type="region of interest" description="Disordered" evidence="24">
    <location>
        <begin position="1"/>
        <end position="29"/>
    </location>
</feature>
<keyword evidence="16" id="KW-0560">Oxidoreductase</keyword>
<dbReference type="SUPFAM" id="SSF55347">
    <property type="entry name" value="Glyceraldehyde-3-phosphate dehydrogenase-like, C-terminal domain"/>
    <property type="match status" value="1"/>
</dbReference>
<dbReference type="InterPro" id="IPR036291">
    <property type="entry name" value="NAD(P)-bd_dom_sf"/>
</dbReference>
<dbReference type="PANTHER" id="PTHR43070">
    <property type="match status" value="1"/>
</dbReference>
<dbReference type="InterPro" id="IPR045865">
    <property type="entry name" value="ACT-like_dom_sf"/>
</dbReference>
<dbReference type="FunFam" id="3.30.360.10:FF:000006">
    <property type="entry name" value="Bifunctional aspartokinase/homoserine dehydrogenase"/>
    <property type="match status" value="1"/>
</dbReference>
<evidence type="ECO:0000256" key="21">
    <source>
        <dbReference type="ARBA" id="ARBA00044938"/>
    </source>
</evidence>
<evidence type="ECO:0000256" key="1">
    <source>
        <dbReference type="ARBA" id="ARBA00001920"/>
    </source>
</evidence>
<evidence type="ECO:0000256" key="23">
    <source>
        <dbReference type="ARBA" id="ARBA00048841"/>
    </source>
</evidence>
<feature type="domain" description="Aspartate/homoserine dehydrogenase NAD-binding" evidence="27">
    <location>
        <begin position="561"/>
        <end position="700"/>
    </location>
</feature>
<comment type="cofactor">
    <cofactor evidence="1">
        <name>a metal cation</name>
        <dbReference type="ChEBI" id="CHEBI:25213"/>
    </cofactor>
</comment>
<dbReference type="InterPro" id="IPR005106">
    <property type="entry name" value="Asp/hSer_DH_NAD-bd"/>
</dbReference>
<dbReference type="InterPro" id="IPR001342">
    <property type="entry name" value="HDH_cat"/>
</dbReference>
<evidence type="ECO:0000256" key="22">
    <source>
        <dbReference type="ARBA" id="ARBA00048561"/>
    </source>
</evidence>
<dbReference type="AlphaFoldDB" id="A0A6U6EEJ5"/>
<evidence type="ECO:0000256" key="9">
    <source>
        <dbReference type="ARBA" id="ARBA00022679"/>
    </source>
</evidence>
<evidence type="ECO:0000256" key="24">
    <source>
        <dbReference type="SAM" id="MobiDB-lite"/>
    </source>
</evidence>
<keyword evidence="20" id="KW-0511">Multifunctional enzyme</keyword>
<dbReference type="FunFam" id="3.30.2130.10:FF:000001">
    <property type="entry name" value="Bifunctional aspartokinase/homoserine dehydrogenase"/>
    <property type="match status" value="1"/>
</dbReference>
<keyword evidence="19" id="KW-0486">Methionine biosynthesis</keyword>
<evidence type="ECO:0000256" key="20">
    <source>
        <dbReference type="ARBA" id="ARBA00023268"/>
    </source>
</evidence>
<feature type="domain" description="Aspartate/glutamate/uridylate kinase" evidence="25">
    <location>
        <begin position="38"/>
        <end position="353"/>
    </location>
</feature>
<gene>
    <name evidence="29" type="ORF">OAUR00152_LOCUS12038</name>
    <name evidence="30" type="ORF">OAUR00152_LOCUS12040</name>
</gene>
<dbReference type="Gene3D" id="3.40.50.720">
    <property type="entry name" value="NAD(P)-binding Rossmann-like Domain"/>
    <property type="match status" value="1"/>
</dbReference>
<comment type="similarity">
    <text evidence="7">In the N-terminal section; belongs to the aspartokinase family.</text>
</comment>
<dbReference type="Gene3D" id="3.30.2130.10">
    <property type="entry name" value="VC0802-like"/>
    <property type="match status" value="1"/>
</dbReference>
<dbReference type="InterPro" id="IPR011147">
    <property type="entry name" value="Bifunc_Aspkin/hSer_DH"/>
</dbReference>
<evidence type="ECO:0000256" key="7">
    <source>
        <dbReference type="ARBA" id="ARBA00010046"/>
    </source>
</evidence>
<dbReference type="SUPFAM" id="SSF51735">
    <property type="entry name" value="NAD(P)-binding Rossmann-fold domains"/>
    <property type="match status" value="1"/>
</dbReference>
<keyword evidence="9" id="KW-0808">Transferase</keyword>
<dbReference type="GO" id="GO:0009090">
    <property type="term" value="P:homoserine biosynthetic process"/>
    <property type="evidence" value="ECO:0007669"/>
    <property type="project" value="TreeGrafter"/>
</dbReference>
<dbReference type="EMBL" id="HBKQ01017808">
    <property type="protein sequence ID" value="CAE2231280.1"/>
    <property type="molecule type" value="Transcribed_RNA"/>
</dbReference>
<evidence type="ECO:0000256" key="17">
    <source>
        <dbReference type="ARBA" id="ARBA00023027"/>
    </source>
</evidence>
<dbReference type="UniPathway" id="UPA00050">
    <property type="reaction ID" value="UER00063"/>
</dbReference>
<comment type="catalytic activity">
    <reaction evidence="23">
        <text>L-homoserine + NADP(+) = L-aspartate 4-semialdehyde + NADPH + H(+)</text>
        <dbReference type="Rhea" id="RHEA:15761"/>
        <dbReference type="ChEBI" id="CHEBI:15378"/>
        <dbReference type="ChEBI" id="CHEBI:57476"/>
        <dbReference type="ChEBI" id="CHEBI:57783"/>
        <dbReference type="ChEBI" id="CHEBI:58349"/>
        <dbReference type="ChEBI" id="CHEBI:537519"/>
        <dbReference type="EC" id="1.1.1.3"/>
    </reaction>
    <physiologicalReaction direction="right-to-left" evidence="23">
        <dbReference type="Rhea" id="RHEA:15763"/>
    </physiologicalReaction>
</comment>
<comment type="pathway">
    <text evidence="5">Amino-acid biosynthesis; L-threonine biosynthesis; L-threonine from L-aspartate: step 1/5.</text>
</comment>
<dbReference type="GO" id="GO:0005524">
    <property type="term" value="F:ATP binding"/>
    <property type="evidence" value="ECO:0007669"/>
    <property type="project" value="UniProtKB-KW"/>
</dbReference>
<dbReference type="InterPro" id="IPR036393">
    <property type="entry name" value="AceGlu_kinase-like_sf"/>
</dbReference>
<dbReference type="PANTHER" id="PTHR43070:SF5">
    <property type="entry name" value="HOMOSERINE DEHYDROGENASE"/>
    <property type="match status" value="1"/>
</dbReference>
<dbReference type="EMBL" id="HBKQ01017810">
    <property type="protein sequence ID" value="CAE2231283.1"/>
    <property type="molecule type" value="Transcribed_RNA"/>
</dbReference>
<evidence type="ECO:0000256" key="4">
    <source>
        <dbReference type="ARBA" id="ARBA00005062"/>
    </source>
</evidence>
<keyword evidence="11" id="KW-0479">Metal-binding</keyword>
<evidence type="ECO:0000256" key="2">
    <source>
        <dbReference type="ARBA" id="ARBA00004986"/>
    </source>
</evidence>
<evidence type="ECO:0000256" key="10">
    <source>
        <dbReference type="ARBA" id="ARBA00022697"/>
    </source>
</evidence>
<evidence type="ECO:0000259" key="25">
    <source>
        <dbReference type="Pfam" id="PF00696"/>
    </source>
</evidence>
<dbReference type="InterPro" id="IPR054352">
    <property type="entry name" value="ACT_Aspartokinase"/>
</dbReference>
<comment type="pathway">
    <text evidence="2">Amino-acid biosynthesis; L-methionine biosynthesis via de novo pathway; L-homoserine from L-aspartate: step 1/3.</text>
</comment>
<keyword evidence="13" id="KW-0418">Kinase</keyword>
<evidence type="ECO:0000256" key="5">
    <source>
        <dbReference type="ARBA" id="ARBA00005139"/>
    </source>
</evidence>
<dbReference type="GO" id="GO:0004412">
    <property type="term" value="F:homoserine dehydrogenase activity"/>
    <property type="evidence" value="ECO:0007669"/>
    <property type="project" value="UniProtKB-EC"/>
</dbReference>
<dbReference type="GO" id="GO:0046872">
    <property type="term" value="F:metal ion binding"/>
    <property type="evidence" value="ECO:0007669"/>
    <property type="project" value="UniProtKB-KW"/>
</dbReference>
<accession>A0A6U6EEJ5</accession>
<dbReference type="Pfam" id="PF00696">
    <property type="entry name" value="AA_kinase"/>
    <property type="match status" value="1"/>
</dbReference>
<dbReference type="InterPro" id="IPR001048">
    <property type="entry name" value="Asp/Glu/Uridylate_kinase"/>
</dbReference>
<evidence type="ECO:0000256" key="8">
    <source>
        <dbReference type="ARBA" id="ARBA00022605"/>
    </source>
</evidence>
<dbReference type="CDD" id="cd04921">
    <property type="entry name" value="ACT_AKi-HSDH-ThrA-like_1"/>
    <property type="match status" value="1"/>
</dbReference>
<feature type="domain" description="Aspartokinase ACT" evidence="28">
    <location>
        <begin position="404"/>
        <end position="464"/>
    </location>
</feature>
<proteinExistence type="inferred from homology"/>
<keyword evidence="14" id="KW-0067">ATP-binding</keyword>
<keyword evidence="12" id="KW-0547">Nucleotide-binding</keyword>
<sequence length="924" mass="98782">MMKATVAPPEDALNAGVPENENEECIRSPRGSANDWEVHKFGGASLATAELYRTVGDLLIREAAGRNDAGPIPTMAVVSARGGMTDLLVKVVDTALQNFDEATSALTDAVESQIALLKELAPPEITDVIEERFRQDERDILSVVQSLRMINTVPAVTMEVVTGFGEIWSAQTLHAYLQTRGVPCEWIDAREILIVKSDAGNAGLGEKGSAATGGVVPLYAETATRMANWWNTVGRDNGFLDLEYDGPDAKSPIVVVTGFVATSADGVPTTLKRSGSDYSATVFAKLTGAGRVTMWKNTDGVYTADPRRVPEAFSIASLKYDEAIELAYFGAQVLHPSAMVPCIDDEIPVYVRNIFNPAFEGTVIRGRSPTLEEVNAKGKAKNWRSKRGEIPIKGITSVDKISLVTLEGASVIGGANVAERFMGALADAGVNVLIITQASSESSITVAVPENEGERALAAINDGFELEFARSTINSVSCNGGMSIVAIVGEGMAMNSGVSATFMSSLARANVNIRLIAQGSSERQVAVVVDGNDTSRALRAAHMAFTLSETAASVAVLGATGQIGSSLLSQLSDQKENLAKEIGVEMRVNIAASSSSMVMGKDGCGLDAEGDAIGALLDDGDDSLEFDLDHLTETMAADVNPLRVVIDCTNSEAAADYYERWLASGVHVISPSRKVAAGPLERYQRVEEAQRDSQVNWQFESSVGSALPILTTLRDLMETGDHVKAIRGSVSGSLAYALSNLSEDTPFSEAFRQAVDKNYAETALLEDLTGLDVARKVVILARQVGLNVNIEDVEVESLVPDSLKGKEYSSDWNVMKDELLEDIKVLDADMAERARAAESDGTRLRYKFTIDKETGRCQCKLEAVGNTDPLYRLKSNENLVAFETERYSTSPLIVKGAAAGPDLAAAGIFADLLRLTRTYSALQT</sequence>
<name>A0A6U6EEJ5_9STRA</name>
<dbReference type="Gene3D" id="3.40.1160.10">
    <property type="entry name" value="Acetylglutamate kinase-like"/>
    <property type="match status" value="1"/>
</dbReference>
<comment type="catalytic activity">
    <reaction evidence="22">
        <text>L-aspartate + ATP = 4-phospho-L-aspartate + ADP</text>
        <dbReference type="Rhea" id="RHEA:23776"/>
        <dbReference type="ChEBI" id="CHEBI:29991"/>
        <dbReference type="ChEBI" id="CHEBI:30616"/>
        <dbReference type="ChEBI" id="CHEBI:57535"/>
        <dbReference type="ChEBI" id="CHEBI:456216"/>
        <dbReference type="EC" id="2.7.2.4"/>
    </reaction>
    <physiologicalReaction direction="left-to-right" evidence="22">
        <dbReference type="Rhea" id="RHEA:23777"/>
    </physiologicalReaction>
</comment>
<comment type="function">
    <text evidence="21">Bifunctional aspartate kinase and homoserine dehydrogenase that catalyzes the first and the third steps toward the synthesis of lysine, methionine and threonine from aspartate.</text>
</comment>
<reference evidence="30" key="1">
    <citation type="submission" date="2021-01" db="EMBL/GenBank/DDBJ databases">
        <authorList>
            <person name="Corre E."/>
            <person name="Pelletier E."/>
            <person name="Niang G."/>
            <person name="Scheremetjew M."/>
            <person name="Finn R."/>
            <person name="Kale V."/>
            <person name="Holt S."/>
            <person name="Cochrane G."/>
            <person name="Meng A."/>
            <person name="Brown T."/>
            <person name="Cohen L."/>
        </authorList>
    </citation>
    <scope>NUCLEOTIDE SEQUENCE</scope>
    <source>
        <strain evidence="30">Isolate 1302-5</strain>
    </source>
</reference>
<dbReference type="GO" id="GO:0009088">
    <property type="term" value="P:threonine biosynthetic process"/>
    <property type="evidence" value="ECO:0007669"/>
    <property type="project" value="UniProtKB-UniPathway"/>
</dbReference>
<evidence type="ECO:0000256" key="12">
    <source>
        <dbReference type="ARBA" id="ARBA00022741"/>
    </source>
</evidence>
<evidence type="ECO:0000259" key="28">
    <source>
        <dbReference type="Pfam" id="PF22468"/>
    </source>
</evidence>
<dbReference type="Pfam" id="PF22468">
    <property type="entry name" value="ACT_9"/>
    <property type="match status" value="2"/>
</dbReference>
<comment type="pathway">
    <text evidence="3">Amino-acid biosynthesis; L-threonine biosynthesis; L-threonine from L-aspartate: step 3/5.</text>
</comment>
<dbReference type="SUPFAM" id="SSF53633">
    <property type="entry name" value="Carbamate kinase-like"/>
    <property type="match status" value="1"/>
</dbReference>
<evidence type="ECO:0000256" key="3">
    <source>
        <dbReference type="ARBA" id="ARBA00005056"/>
    </source>
</evidence>
<keyword evidence="17" id="KW-0520">NAD</keyword>
<organism evidence="30">
    <name type="scientific">Odontella aurita</name>
    <dbReference type="NCBI Taxonomy" id="265563"/>
    <lineage>
        <taxon>Eukaryota</taxon>
        <taxon>Sar</taxon>
        <taxon>Stramenopiles</taxon>
        <taxon>Ochrophyta</taxon>
        <taxon>Bacillariophyta</taxon>
        <taxon>Mediophyceae</taxon>
        <taxon>Biddulphiophycidae</taxon>
        <taxon>Eupodiscales</taxon>
        <taxon>Odontellaceae</taxon>
        <taxon>Odontella</taxon>
    </lineage>
</organism>
<evidence type="ECO:0000259" key="27">
    <source>
        <dbReference type="Pfam" id="PF03447"/>
    </source>
</evidence>
<dbReference type="Gene3D" id="3.30.70.260">
    <property type="match status" value="1"/>
</dbReference>
<evidence type="ECO:0000256" key="19">
    <source>
        <dbReference type="ARBA" id="ARBA00023167"/>
    </source>
</evidence>
<evidence type="ECO:0000256" key="18">
    <source>
        <dbReference type="ARBA" id="ARBA00023053"/>
    </source>
</evidence>
<dbReference type="NCBIfam" id="TIGR00657">
    <property type="entry name" value="asp_kinases"/>
    <property type="match status" value="1"/>
</dbReference>
<protein>
    <submittedName>
        <fullName evidence="30">Uncharacterized protein</fullName>
    </submittedName>
</protein>
<dbReference type="Pfam" id="PF03447">
    <property type="entry name" value="NAD_binding_3"/>
    <property type="match status" value="1"/>
</dbReference>
<feature type="domain" description="Aspartokinase ACT" evidence="28">
    <location>
        <begin position="485"/>
        <end position="545"/>
    </location>
</feature>
<keyword evidence="8" id="KW-0028">Amino-acid biosynthesis</keyword>
<keyword evidence="10" id="KW-0791">Threonine biosynthesis</keyword>
<comment type="similarity">
    <text evidence="6">In the C-terminal section; belongs to the homoserine dehydrogenase family.</text>
</comment>
<evidence type="ECO:0000313" key="29">
    <source>
        <dbReference type="EMBL" id="CAE2231280.1"/>
    </source>
</evidence>
<feature type="domain" description="Homoserine dehydrogenase catalytic" evidence="26">
    <location>
        <begin position="708"/>
        <end position="913"/>
    </location>
</feature>